<accession>A0A0G0V8S9</accession>
<evidence type="ECO:0000313" key="1">
    <source>
        <dbReference type="EMBL" id="KKR97443.1"/>
    </source>
</evidence>
<dbReference type="AlphaFoldDB" id="A0A0G0V8S9"/>
<evidence type="ECO:0000313" key="2">
    <source>
        <dbReference type="Proteomes" id="UP000034746"/>
    </source>
</evidence>
<comment type="caution">
    <text evidence="1">The sequence shown here is derived from an EMBL/GenBank/DDBJ whole genome shotgun (WGS) entry which is preliminary data.</text>
</comment>
<reference evidence="1 2" key="1">
    <citation type="journal article" date="2015" name="Nature">
        <title>rRNA introns, odd ribosomes, and small enigmatic genomes across a large radiation of phyla.</title>
        <authorList>
            <person name="Brown C.T."/>
            <person name="Hug L.A."/>
            <person name="Thomas B.C."/>
            <person name="Sharon I."/>
            <person name="Castelle C.J."/>
            <person name="Singh A."/>
            <person name="Wilkins M.J."/>
            <person name="Williams K.H."/>
            <person name="Banfield J.F."/>
        </authorList>
    </citation>
    <scope>NUCLEOTIDE SEQUENCE [LARGE SCALE GENOMIC DNA]</scope>
</reference>
<protein>
    <submittedName>
        <fullName evidence="1">Uncharacterized protein</fullName>
    </submittedName>
</protein>
<gene>
    <name evidence="1" type="ORF">UU48_C0015G0019</name>
</gene>
<proteinExistence type="predicted"/>
<name>A0A0G0V8S9_9BACT</name>
<sequence length="68" mass="7825">MEVSGRIFYLSSLFINCSEGVNHAPNNSHERSFFFFSHVACRHRERRHLVMAFRRGRNTGHGQGQGCS</sequence>
<dbReference type="Proteomes" id="UP000034746">
    <property type="component" value="Unassembled WGS sequence"/>
</dbReference>
<organism evidence="1 2">
    <name type="scientific">Candidatus Uhrbacteria bacterium GW2011_GWF2_41_16</name>
    <dbReference type="NCBI Taxonomy" id="1618997"/>
    <lineage>
        <taxon>Bacteria</taxon>
        <taxon>Candidatus Uhriibacteriota</taxon>
    </lineage>
</organism>
<dbReference type="EMBL" id="LCAU01000015">
    <property type="protein sequence ID" value="KKR97443.1"/>
    <property type="molecule type" value="Genomic_DNA"/>
</dbReference>